<dbReference type="AlphaFoldDB" id="A0A9P6J7N7"/>
<comment type="caution">
    <text evidence="3">The sequence shown here is derived from an EMBL/GenBank/DDBJ whole genome shotgun (WGS) entry which is preliminary data.</text>
</comment>
<dbReference type="Proteomes" id="UP000738359">
    <property type="component" value="Unassembled WGS sequence"/>
</dbReference>
<proteinExistence type="predicted"/>
<feature type="domain" description="GmrSD restriction endonucleases C-terminal" evidence="2">
    <location>
        <begin position="126"/>
        <end position="217"/>
    </location>
</feature>
<evidence type="ECO:0000313" key="3">
    <source>
        <dbReference type="EMBL" id="KAF9964178.1"/>
    </source>
</evidence>
<name>A0A9P6J7N7_MORAP</name>
<evidence type="ECO:0000313" key="4">
    <source>
        <dbReference type="Proteomes" id="UP000738359"/>
    </source>
</evidence>
<keyword evidence="4" id="KW-1185">Reference proteome</keyword>
<dbReference type="PANTHER" id="PTHR24094:SF15">
    <property type="entry name" value="AMP-DEPENDENT SYNTHETASE_LIGASE DOMAIN-CONTAINING PROTEIN-RELATED"/>
    <property type="match status" value="1"/>
</dbReference>
<feature type="transmembrane region" description="Helical" evidence="1">
    <location>
        <begin position="21"/>
        <end position="42"/>
    </location>
</feature>
<reference evidence="3" key="1">
    <citation type="journal article" date="2020" name="Fungal Divers.">
        <title>Resolving the Mortierellaceae phylogeny through synthesis of multi-gene phylogenetics and phylogenomics.</title>
        <authorList>
            <person name="Vandepol N."/>
            <person name="Liber J."/>
            <person name="Desiro A."/>
            <person name="Na H."/>
            <person name="Kennedy M."/>
            <person name="Barry K."/>
            <person name="Grigoriev I.V."/>
            <person name="Miller A.N."/>
            <person name="O'Donnell K."/>
            <person name="Stajich J.E."/>
            <person name="Bonito G."/>
        </authorList>
    </citation>
    <scope>NUCLEOTIDE SEQUENCE</scope>
    <source>
        <strain evidence="3">CK1249</strain>
    </source>
</reference>
<sequence length="224" mass="24920">MISATTTTEVSRYTWSREKGFHMGLIVAVLVAAAAVITPVLAEAPTPISAEMARSYLGNLTVEPESNSPPYDRRLFRHWIGISGRCDTRETVLKRDGVDVVTNAFCTATSGTWRSPYDDGVWTLPSDVDIDHVVPLRQAWVSGARLWTDAQRQDFANDLTRPQLMAVTDNVNQAKGDQDPGQWMPPRTSFHCTYLRAFVQVKHYYRLTVDVAEKSAISSGLAKC</sequence>
<keyword evidence="1" id="KW-0472">Membrane</keyword>
<keyword evidence="1" id="KW-1133">Transmembrane helix</keyword>
<evidence type="ECO:0000259" key="2">
    <source>
        <dbReference type="Pfam" id="PF07510"/>
    </source>
</evidence>
<dbReference type="OrthoDB" id="3162605at2759"/>
<dbReference type="PANTHER" id="PTHR24094">
    <property type="entry name" value="SECRETED PROTEIN"/>
    <property type="match status" value="1"/>
</dbReference>
<evidence type="ECO:0000256" key="1">
    <source>
        <dbReference type="SAM" id="Phobius"/>
    </source>
</evidence>
<gene>
    <name evidence="3" type="ORF">BGZ70_006825</name>
</gene>
<dbReference type="EMBL" id="JAAAHY010000396">
    <property type="protein sequence ID" value="KAF9964178.1"/>
    <property type="molecule type" value="Genomic_DNA"/>
</dbReference>
<accession>A0A9P6J7N7</accession>
<dbReference type="InterPro" id="IPR011089">
    <property type="entry name" value="GmrSD_C"/>
</dbReference>
<keyword evidence="1" id="KW-0812">Transmembrane</keyword>
<protein>
    <recommendedName>
        <fullName evidence="2">GmrSD restriction endonucleases C-terminal domain-containing protein</fullName>
    </recommendedName>
</protein>
<dbReference type="Pfam" id="PF07510">
    <property type="entry name" value="GmrSD_C"/>
    <property type="match status" value="1"/>
</dbReference>
<organism evidence="3 4">
    <name type="scientific">Mortierella alpina</name>
    <name type="common">Oleaginous fungus</name>
    <name type="synonym">Mortierella renispora</name>
    <dbReference type="NCBI Taxonomy" id="64518"/>
    <lineage>
        <taxon>Eukaryota</taxon>
        <taxon>Fungi</taxon>
        <taxon>Fungi incertae sedis</taxon>
        <taxon>Mucoromycota</taxon>
        <taxon>Mortierellomycotina</taxon>
        <taxon>Mortierellomycetes</taxon>
        <taxon>Mortierellales</taxon>
        <taxon>Mortierellaceae</taxon>
        <taxon>Mortierella</taxon>
    </lineage>
</organism>